<name>A0ACC2NYH1_9HYME</name>
<accession>A0ACC2NYH1</accession>
<reference evidence="1" key="1">
    <citation type="submission" date="2023-04" db="EMBL/GenBank/DDBJ databases">
        <title>A chromosome-level genome assembly of the parasitoid wasp Eretmocerus hayati.</title>
        <authorList>
            <person name="Zhong Y."/>
            <person name="Liu S."/>
            <person name="Liu Y."/>
        </authorList>
    </citation>
    <scope>NUCLEOTIDE SEQUENCE</scope>
    <source>
        <strain evidence="1">ZJU_SS_LIU_2023</strain>
    </source>
</reference>
<comment type="caution">
    <text evidence="1">The sequence shown here is derived from an EMBL/GenBank/DDBJ whole genome shotgun (WGS) entry which is preliminary data.</text>
</comment>
<gene>
    <name evidence="1" type="ORF">QAD02_012131</name>
</gene>
<protein>
    <submittedName>
        <fullName evidence="1">Uncharacterized protein</fullName>
    </submittedName>
</protein>
<dbReference type="Proteomes" id="UP001239111">
    <property type="component" value="Chromosome 2"/>
</dbReference>
<dbReference type="EMBL" id="CM056742">
    <property type="protein sequence ID" value="KAJ8676344.1"/>
    <property type="molecule type" value="Genomic_DNA"/>
</dbReference>
<evidence type="ECO:0000313" key="1">
    <source>
        <dbReference type="EMBL" id="KAJ8676344.1"/>
    </source>
</evidence>
<keyword evidence="2" id="KW-1185">Reference proteome</keyword>
<organism evidence="1 2">
    <name type="scientific">Eretmocerus hayati</name>
    <dbReference type="NCBI Taxonomy" id="131215"/>
    <lineage>
        <taxon>Eukaryota</taxon>
        <taxon>Metazoa</taxon>
        <taxon>Ecdysozoa</taxon>
        <taxon>Arthropoda</taxon>
        <taxon>Hexapoda</taxon>
        <taxon>Insecta</taxon>
        <taxon>Pterygota</taxon>
        <taxon>Neoptera</taxon>
        <taxon>Endopterygota</taxon>
        <taxon>Hymenoptera</taxon>
        <taxon>Apocrita</taxon>
        <taxon>Proctotrupomorpha</taxon>
        <taxon>Chalcidoidea</taxon>
        <taxon>Aphelinidae</taxon>
        <taxon>Aphelininae</taxon>
        <taxon>Eretmocerus</taxon>
    </lineage>
</organism>
<evidence type="ECO:0000313" key="2">
    <source>
        <dbReference type="Proteomes" id="UP001239111"/>
    </source>
</evidence>
<sequence>MDTSPTTKTILIFLLFLLLESHNLAGSTKTESSLGNRGEVQRVSSIKIGKSNRTSLNRNFYSTPSSKGRTSEVPIFEELTTRFASTTRPTLSSSMTSTHVPLSWSTGTPYPSSLHDNGNDDFANFTEQLKVSQHDFEYDMFSKEVRFLIFKIAIGSGRTCIDHDGLDCTY</sequence>
<proteinExistence type="predicted"/>